<comment type="caution">
    <text evidence="2">The sequence shown here is derived from an EMBL/GenBank/DDBJ whole genome shotgun (WGS) entry which is preliminary data.</text>
</comment>
<name>A0AAQ0R4C6_9LACT</name>
<evidence type="ECO:0000313" key="3">
    <source>
        <dbReference type="Proteomes" id="UP000215635"/>
    </source>
</evidence>
<dbReference type="EMBL" id="NCWV01000016">
    <property type="protein sequence ID" value="PAK88258.1"/>
    <property type="molecule type" value="Genomic_DNA"/>
</dbReference>
<feature type="transmembrane region" description="Helical" evidence="1">
    <location>
        <begin position="6"/>
        <end position="23"/>
    </location>
</feature>
<evidence type="ECO:0000256" key="1">
    <source>
        <dbReference type="SAM" id="Phobius"/>
    </source>
</evidence>
<protein>
    <submittedName>
        <fullName evidence="2">Uncharacterized protein</fullName>
    </submittedName>
</protein>
<organism evidence="2 3">
    <name type="scientific">Lactococcus lactis</name>
    <dbReference type="NCBI Taxonomy" id="1358"/>
    <lineage>
        <taxon>Bacteria</taxon>
        <taxon>Bacillati</taxon>
        <taxon>Bacillota</taxon>
        <taxon>Bacilli</taxon>
        <taxon>Lactobacillales</taxon>
        <taxon>Streptococcaceae</taxon>
        <taxon>Lactococcus</taxon>
    </lineage>
</organism>
<dbReference type="RefSeq" id="WP_095348522.1">
    <property type="nucleotide sequence ID" value="NZ_CP184687.1"/>
</dbReference>
<keyword evidence="1" id="KW-0472">Membrane</keyword>
<dbReference type="AlphaFoldDB" id="A0AAQ0R4C6"/>
<reference evidence="2 3" key="1">
    <citation type="submission" date="2017-04" db="EMBL/GenBank/DDBJ databases">
        <title>Kefir bacterial isolates.</title>
        <authorList>
            <person name="Kim Y."/>
            <person name="Blasche S."/>
            <person name="Patil K.R."/>
        </authorList>
    </citation>
    <scope>NUCLEOTIDE SEQUENCE [LARGE SCALE GENOMIC DNA]</scope>
    <source>
        <strain evidence="2 3">OG2</strain>
    </source>
</reference>
<evidence type="ECO:0000313" key="2">
    <source>
        <dbReference type="EMBL" id="PAK88258.1"/>
    </source>
</evidence>
<proteinExistence type="predicted"/>
<accession>A0AAQ0R4C6</accession>
<gene>
    <name evidence="2" type="ORF">B8W88_10275</name>
</gene>
<dbReference type="Proteomes" id="UP000215635">
    <property type="component" value="Unassembled WGS sequence"/>
</dbReference>
<keyword evidence="1" id="KW-1133">Transmembrane helix</keyword>
<sequence>MKYANIIVPAIFSALSIFVSYIISSVQLREKNKAFLVFENNGVRNIGNTSALNVSVYRLMPNLGGDGTIVSLITNAGTIEKDTVFFFDETLPNSHYDFFIIQFLSLNGKYYQQVYRIATGRGDAPEQNIPVKVKIKETFPTYDFKDKRYILPSKISKLTKHNPRLKSLDDPN</sequence>
<keyword evidence="1" id="KW-0812">Transmembrane</keyword>